<protein>
    <recommendedName>
        <fullName evidence="1">SPX domain-containing protein</fullName>
    </recommendedName>
</protein>
<name>A0AAV0YHY1_VICFA</name>
<dbReference type="InterPro" id="IPR004331">
    <property type="entry name" value="SPX_dom"/>
</dbReference>
<keyword evidence="3" id="KW-1185">Reference proteome</keyword>
<feature type="domain" description="SPX" evidence="1">
    <location>
        <begin position="1"/>
        <end position="301"/>
    </location>
</feature>
<organism evidence="2 3">
    <name type="scientific">Vicia faba</name>
    <name type="common">Broad bean</name>
    <name type="synonym">Faba vulgaris</name>
    <dbReference type="NCBI Taxonomy" id="3906"/>
    <lineage>
        <taxon>Eukaryota</taxon>
        <taxon>Viridiplantae</taxon>
        <taxon>Streptophyta</taxon>
        <taxon>Embryophyta</taxon>
        <taxon>Tracheophyta</taxon>
        <taxon>Spermatophyta</taxon>
        <taxon>Magnoliopsida</taxon>
        <taxon>eudicotyledons</taxon>
        <taxon>Gunneridae</taxon>
        <taxon>Pentapetalae</taxon>
        <taxon>rosids</taxon>
        <taxon>fabids</taxon>
        <taxon>Fabales</taxon>
        <taxon>Fabaceae</taxon>
        <taxon>Papilionoideae</taxon>
        <taxon>50 kb inversion clade</taxon>
        <taxon>NPAAA clade</taxon>
        <taxon>Hologalegina</taxon>
        <taxon>IRL clade</taxon>
        <taxon>Fabeae</taxon>
        <taxon>Vicia</taxon>
    </lineage>
</organism>
<dbReference type="GO" id="GO:0016036">
    <property type="term" value="P:cellular response to phosphate starvation"/>
    <property type="evidence" value="ECO:0007669"/>
    <property type="project" value="InterPro"/>
</dbReference>
<dbReference type="SUPFAM" id="SSF102405">
    <property type="entry name" value="MCP/YpsA-like"/>
    <property type="match status" value="1"/>
</dbReference>
<evidence type="ECO:0000259" key="1">
    <source>
        <dbReference type="PROSITE" id="PS51382"/>
    </source>
</evidence>
<dbReference type="Pfam" id="PF03105">
    <property type="entry name" value="SPX"/>
    <property type="match status" value="1"/>
</dbReference>
<dbReference type="AlphaFoldDB" id="A0AAV0YHY1"/>
<evidence type="ECO:0000313" key="2">
    <source>
        <dbReference type="EMBL" id="CAI8585389.1"/>
    </source>
</evidence>
<sequence length="357" mass="39611">MLTTQSPPFHSLPLYAHAHDPTTVVSQPPSSIAVCRFRRFSTAVSVRFSAVSNQTSAAAHHHHRAKPQPPVPLARPPFLSSHTAFKFFILSPHSQPLPFICRRFSSRLQHSTFRKLFDAAIELGRELVSRNIDLVYGGGSIGLMGLVSQAVYDGGRHVIGCGESDETNSENSQMDEVISTLAKNGVNFVNSATRVKTKKGKPKTAMRIDIPATTPTKAITAVTSILWEDLVNSPVKDGYGEFINKRKIQYAEKMIRSAFVELYKGLGLLKTYSSLNIVAFSKILKKFDKVACQTASASYLKTVKRSHFISSDKVVRLMDEVESIFTKNFTSNDRKKAMKFLKPQVQKGSHMVTFFVG</sequence>
<dbReference type="EMBL" id="CATIWC010003864">
    <property type="protein sequence ID" value="CAI8585389.1"/>
    <property type="molecule type" value="Genomic_DNA"/>
</dbReference>
<dbReference type="PANTHER" id="PTHR48477:SF1">
    <property type="entry name" value="PHOSPHATE TRANSPORTER PHO1"/>
    <property type="match status" value="1"/>
</dbReference>
<gene>
    <name evidence="2" type="ORF">VFH_U120920</name>
</gene>
<proteinExistence type="predicted"/>
<reference evidence="2 3" key="1">
    <citation type="submission" date="2023-01" db="EMBL/GenBank/DDBJ databases">
        <authorList>
            <person name="Kreplak J."/>
        </authorList>
    </citation>
    <scope>NUCLEOTIDE SEQUENCE [LARGE SCALE GENOMIC DNA]</scope>
</reference>
<dbReference type="InterPro" id="IPR052486">
    <property type="entry name" value="PHO1"/>
</dbReference>
<accession>A0AAV0YHY1</accession>
<comment type="caution">
    <text evidence="2">The sequence shown here is derived from an EMBL/GenBank/DDBJ whole genome shotgun (WGS) entry which is preliminary data.</text>
</comment>
<dbReference type="PROSITE" id="PS51382">
    <property type="entry name" value="SPX"/>
    <property type="match status" value="1"/>
</dbReference>
<dbReference type="Proteomes" id="UP001157006">
    <property type="component" value="Unassembled WGS sequence"/>
</dbReference>
<dbReference type="Gene3D" id="3.40.50.450">
    <property type="match status" value="1"/>
</dbReference>
<evidence type="ECO:0000313" key="3">
    <source>
        <dbReference type="Proteomes" id="UP001157006"/>
    </source>
</evidence>
<dbReference type="PANTHER" id="PTHR48477">
    <property type="entry name" value="PHOSPHATE TRANSPORTER PHO1"/>
    <property type="match status" value="1"/>
</dbReference>